<evidence type="ECO:0000313" key="5">
    <source>
        <dbReference type="EMBL" id="MDV7714664.1"/>
    </source>
</evidence>
<name>A0A6H3H191_OENOE</name>
<dbReference type="Pfam" id="PF21984">
    <property type="entry name" value="DnaD_N"/>
    <property type="match status" value="1"/>
</dbReference>
<dbReference type="InterPro" id="IPR053843">
    <property type="entry name" value="DnaD_N"/>
</dbReference>
<dbReference type="InterPro" id="IPR034829">
    <property type="entry name" value="DnaD-like_sf"/>
</dbReference>
<dbReference type="Proteomes" id="UP000181728">
    <property type="component" value="Unassembled WGS sequence"/>
</dbReference>
<dbReference type="Gene3D" id="1.10.10.10">
    <property type="entry name" value="Winged helix-like DNA-binding domain superfamily/Winged helix DNA-binding domain"/>
    <property type="match status" value="1"/>
</dbReference>
<dbReference type="PANTHER" id="PTHR37293:SF6">
    <property type="entry name" value="DNA REPLICATION PROTEIN DNAD"/>
    <property type="match status" value="1"/>
</dbReference>
<evidence type="ECO:0000313" key="7">
    <source>
        <dbReference type="Proteomes" id="UP000181728"/>
    </source>
</evidence>
<dbReference type="Pfam" id="PF07261">
    <property type="entry name" value="DnaB_2"/>
    <property type="match status" value="1"/>
</dbReference>
<protein>
    <submittedName>
        <fullName evidence="6">DNA replication protein DnaD</fullName>
    </submittedName>
    <submittedName>
        <fullName evidence="5">DnaD domain protein</fullName>
    </submittedName>
</protein>
<accession>A0A6H3H191</accession>
<dbReference type="Proteomes" id="UP001281024">
    <property type="component" value="Unassembled WGS sequence"/>
</dbReference>
<feature type="domain" description="DnaB/C C-terminal" evidence="3">
    <location>
        <begin position="125"/>
        <end position="197"/>
    </location>
</feature>
<evidence type="ECO:0000256" key="1">
    <source>
        <dbReference type="ARBA" id="ARBA00093462"/>
    </source>
</evidence>
<evidence type="ECO:0000313" key="6">
    <source>
        <dbReference type="EMBL" id="OIM21196.1"/>
    </source>
</evidence>
<comment type="similarity">
    <text evidence="1">Belongs to the DnaB/DnaD family.</text>
</comment>
<dbReference type="EMBL" id="MLOK01000039">
    <property type="protein sequence ID" value="OIM21196.1"/>
    <property type="molecule type" value="Genomic_DNA"/>
</dbReference>
<evidence type="ECO:0000259" key="4">
    <source>
        <dbReference type="Pfam" id="PF21984"/>
    </source>
</evidence>
<reference evidence="6 7" key="1">
    <citation type="journal article" date="2016" name="BMC Genomics">
        <title>Consensus pan-genome assembly of the specialised wine bacterium Oenococcus oeni.</title>
        <authorList>
            <person name="Sternes P.R."/>
            <person name="Borneman A.R."/>
        </authorList>
    </citation>
    <scope>NUCLEOTIDE SEQUENCE [LARGE SCALE GENOMIC DNA]</scope>
    <source>
        <strain evidence="6 7">AWRIB661</strain>
    </source>
</reference>
<reference evidence="5" key="2">
    <citation type="submission" date="2019-10" db="EMBL/GenBank/DDBJ databases">
        <title>Malate fermentation in French cider.</title>
        <authorList>
            <person name="Cousin F.J."/>
            <person name="Medina Fernandez S."/>
            <person name="Misery B."/>
            <person name="Laplace J.-M."/>
            <person name="Cretenet M."/>
        </authorList>
    </citation>
    <scope>NUCLEOTIDE SEQUENCE</scope>
    <source>
        <strain evidence="5">UCMA15129</strain>
    </source>
</reference>
<feature type="region of interest" description="Disordered" evidence="2">
    <location>
        <begin position="195"/>
        <end position="242"/>
    </location>
</feature>
<dbReference type="InterPro" id="IPR053162">
    <property type="entry name" value="DnaD"/>
</dbReference>
<dbReference type="InterPro" id="IPR006343">
    <property type="entry name" value="DnaB/C_C"/>
</dbReference>
<dbReference type="SUPFAM" id="SSF158499">
    <property type="entry name" value="DnaD domain-like"/>
    <property type="match status" value="1"/>
</dbReference>
<proteinExistence type="inferred from homology"/>
<comment type="caution">
    <text evidence="6">The sequence shown here is derived from an EMBL/GenBank/DDBJ whole genome shotgun (WGS) entry which is preliminary data.</text>
</comment>
<evidence type="ECO:0000256" key="2">
    <source>
        <dbReference type="SAM" id="MobiDB-lite"/>
    </source>
</evidence>
<sequence length="242" mass="27762">MDEDEKQFFAEGNVDIPTRLLRNYHQIGLSNEDLIVVIQLFAFSREGIKLPSSELISARTNFSQNSIQRILEKLLKHKFISFSMNNDAYDLSGLIEKLVGGGRVDPNSLSADKSLSQLGTQKRLYQTFQREFGRMLTPMELQTISEWLKKDQFSPDLVVTALNQAVNAQILNLRYIEKILLNWKHNNVQTKEQAEADNLQHRQRYSGDSFEGKQEFKRKPSSSSGSENIKIPLKKIGEEKNL</sequence>
<organism evidence="6 7">
    <name type="scientific">Oenococcus oeni</name>
    <name type="common">Leuconostoc oenos</name>
    <dbReference type="NCBI Taxonomy" id="1247"/>
    <lineage>
        <taxon>Bacteria</taxon>
        <taxon>Bacillati</taxon>
        <taxon>Bacillota</taxon>
        <taxon>Bacilli</taxon>
        <taxon>Lactobacillales</taxon>
        <taxon>Lactobacillaceae</taxon>
        <taxon>Oenococcus</taxon>
    </lineage>
</organism>
<evidence type="ECO:0000259" key="3">
    <source>
        <dbReference type="Pfam" id="PF07261"/>
    </source>
</evidence>
<feature type="domain" description="DnaD N-terminal" evidence="4">
    <location>
        <begin position="16"/>
        <end position="99"/>
    </location>
</feature>
<dbReference type="EMBL" id="WERV01000002">
    <property type="protein sequence ID" value="MDV7714664.1"/>
    <property type="molecule type" value="Genomic_DNA"/>
</dbReference>
<dbReference type="AlphaFoldDB" id="A0A6H3H191"/>
<dbReference type="NCBIfam" id="TIGR01446">
    <property type="entry name" value="DnaD_dom"/>
    <property type="match status" value="1"/>
</dbReference>
<dbReference type="RefSeq" id="WP_002817174.1">
    <property type="nucleotide sequence ID" value="NZ_CP038451.1"/>
</dbReference>
<dbReference type="Gene3D" id="1.10.10.630">
    <property type="entry name" value="DnaD domain-like"/>
    <property type="match status" value="1"/>
</dbReference>
<gene>
    <name evidence="6" type="ORF">ATX59_05315</name>
    <name evidence="5" type="ORF">GA838_02550</name>
</gene>
<dbReference type="PANTHER" id="PTHR37293">
    <property type="entry name" value="PHAGE REPLICATION PROTEIN-RELATED"/>
    <property type="match status" value="1"/>
</dbReference>
<dbReference type="InterPro" id="IPR036388">
    <property type="entry name" value="WH-like_DNA-bd_sf"/>
</dbReference>